<dbReference type="InterPro" id="IPR023168">
    <property type="entry name" value="GatB_Yqey_C_2"/>
</dbReference>
<dbReference type="OrthoDB" id="1722066at2759"/>
<accession>F4Q416</accession>
<gene>
    <name evidence="10" type="primary">gatB</name>
    <name evidence="10" type="ORF">DFA_07911</name>
</gene>
<evidence type="ECO:0000256" key="7">
    <source>
        <dbReference type="ARBA" id="ARBA00047913"/>
    </source>
</evidence>
<keyword evidence="3 8" id="KW-0547">Nucleotide-binding</keyword>
<dbReference type="EC" id="6.3.5.-" evidence="8"/>
<dbReference type="InterPro" id="IPR014746">
    <property type="entry name" value="Gln_synth/guanido_kin_cat_dom"/>
</dbReference>
<sequence length="561" mass="63155">MSIRYLLSRTPKSCLLNNNNNNNIIGGRNNLFVHNNNNKNNNNNRYSTSTTSTSTIIDENDPSLDYIYSGKGNPYQLVVGVEVHAQIKSKEKLFSNSLNIGSLDGSIANSRVSYVDAAFPGTLPVLNSKCVEQAVKTGLALNASISKYSVFDRKHYFYQDLPQGYQITQYTNPIVKGGEVLLSLKNNRKKLIKLSHIQLEQDSGKSIHDQSPTSTLVDLNRAGVGLMEIVSDCDFRSSEQVGAYLRQLQHLLKSIETSDANMQQGEMRCDINISVRPSHQTDRLGTRVELKNMISIKSIVSAIDAEATRQIEMVESGTPIQRETRGFDLSTMSTFHMRTKEDETDYRFFPDPDLPPLVLSQAFIERVRATIGELPDAMKTRIITQYGLTVDDATILVADPYNVHYFESVLRHNGKTDRSVKTLLPFIIKEMFEWLNLQNESITNTPVSIERMADFIDLVESGYISSRTGKDIIGLMLNGDTRPAKEIIDGLGVSQISDDSVLEDLCVKILEEHHDKIMEYRSGKTRVFKFFVGEIMKQTKGRSNPQKVTSLLQKKIDEFEL</sequence>
<dbReference type="Proteomes" id="UP000007797">
    <property type="component" value="Unassembled WGS sequence"/>
</dbReference>
<dbReference type="GO" id="GO:0050566">
    <property type="term" value="F:asparaginyl-tRNA synthase (glutamine-hydrolyzing) activity"/>
    <property type="evidence" value="ECO:0007669"/>
    <property type="project" value="RHEA"/>
</dbReference>
<dbReference type="RefSeq" id="XP_004355404.1">
    <property type="nucleotide sequence ID" value="XM_004355352.1"/>
</dbReference>
<dbReference type="InterPro" id="IPR004413">
    <property type="entry name" value="GatB"/>
</dbReference>
<keyword evidence="4 8" id="KW-0067">ATP-binding</keyword>
<dbReference type="PANTHER" id="PTHR11659:SF0">
    <property type="entry name" value="GLUTAMYL-TRNA(GLN) AMIDOTRANSFERASE SUBUNIT B, MITOCHONDRIAL"/>
    <property type="match status" value="1"/>
</dbReference>
<dbReference type="InterPro" id="IPR018027">
    <property type="entry name" value="Asn/Gln_amidotransferase"/>
</dbReference>
<evidence type="ECO:0000256" key="2">
    <source>
        <dbReference type="ARBA" id="ARBA00022598"/>
    </source>
</evidence>
<dbReference type="InterPro" id="IPR017959">
    <property type="entry name" value="Asn/Gln-tRNA_amidoTrfase_suB/E"/>
</dbReference>
<dbReference type="GO" id="GO:0050567">
    <property type="term" value="F:glutaminyl-tRNA synthase (glutamine-hydrolyzing) activity"/>
    <property type="evidence" value="ECO:0007669"/>
    <property type="project" value="UniProtKB-UniRule"/>
</dbReference>
<dbReference type="InterPro" id="IPR006075">
    <property type="entry name" value="Asn/Gln-tRNA_Trfase_suB/E_cat"/>
</dbReference>
<dbReference type="SMART" id="SM00845">
    <property type="entry name" value="GatB_Yqey"/>
    <property type="match status" value="1"/>
</dbReference>
<evidence type="ECO:0000256" key="3">
    <source>
        <dbReference type="ARBA" id="ARBA00022741"/>
    </source>
</evidence>
<dbReference type="GO" id="GO:0032543">
    <property type="term" value="P:mitochondrial translation"/>
    <property type="evidence" value="ECO:0007669"/>
    <property type="project" value="UniProtKB-UniRule"/>
</dbReference>
<dbReference type="SUPFAM" id="SSF55931">
    <property type="entry name" value="Glutamine synthetase/guanido kinase"/>
    <property type="match status" value="1"/>
</dbReference>
<evidence type="ECO:0000313" key="10">
    <source>
        <dbReference type="EMBL" id="EGG16930.1"/>
    </source>
</evidence>
<keyword evidence="2 8" id="KW-0436">Ligase</keyword>
<evidence type="ECO:0000256" key="8">
    <source>
        <dbReference type="HAMAP-Rule" id="MF_03147"/>
    </source>
</evidence>
<comment type="catalytic activity">
    <reaction evidence="6">
        <text>L-aspartyl-tRNA(Asn) + L-glutamine + ATP + H2O = L-asparaginyl-tRNA(Asn) + L-glutamate + ADP + phosphate + 2 H(+)</text>
        <dbReference type="Rhea" id="RHEA:14513"/>
        <dbReference type="Rhea" id="RHEA-COMP:9674"/>
        <dbReference type="Rhea" id="RHEA-COMP:9677"/>
        <dbReference type="ChEBI" id="CHEBI:15377"/>
        <dbReference type="ChEBI" id="CHEBI:15378"/>
        <dbReference type="ChEBI" id="CHEBI:29985"/>
        <dbReference type="ChEBI" id="CHEBI:30616"/>
        <dbReference type="ChEBI" id="CHEBI:43474"/>
        <dbReference type="ChEBI" id="CHEBI:58359"/>
        <dbReference type="ChEBI" id="CHEBI:78515"/>
        <dbReference type="ChEBI" id="CHEBI:78516"/>
        <dbReference type="ChEBI" id="CHEBI:456216"/>
    </reaction>
</comment>
<evidence type="ECO:0000259" key="9">
    <source>
        <dbReference type="SMART" id="SM00845"/>
    </source>
</evidence>
<dbReference type="OMA" id="ARKWWMG"/>
<comment type="similarity">
    <text evidence="1 8">Belongs to the GatB/GatE family. GatB subfamily.</text>
</comment>
<dbReference type="GeneID" id="14869229"/>
<organism evidence="10 11">
    <name type="scientific">Cavenderia fasciculata</name>
    <name type="common">Slime mold</name>
    <name type="synonym">Dictyostelium fasciculatum</name>
    <dbReference type="NCBI Taxonomy" id="261658"/>
    <lineage>
        <taxon>Eukaryota</taxon>
        <taxon>Amoebozoa</taxon>
        <taxon>Evosea</taxon>
        <taxon>Eumycetozoa</taxon>
        <taxon>Dictyostelia</taxon>
        <taxon>Acytosteliales</taxon>
        <taxon>Cavenderiaceae</taxon>
        <taxon>Cavenderia</taxon>
    </lineage>
</organism>
<dbReference type="SUPFAM" id="SSF89095">
    <property type="entry name" value="GatB/YqeY motif"/>
    <property type="match status" value="1"/>
</dbReference>
<dbReference type="NCBIfam" id="TIGR00133">
    <property type="entry name" value="gatB"/>
    <property type="match status" value="1"/>
</dbReference>
<evidence type="ECO:0000256" key="6">
    <source>
        <dbReference type="ARBA" id="ARBA00047380"/>
    </source>
</evidence>
<dbReference type="GO" id="GO:0070681">
    <property type="term" value="P:glutaminyl-tRNAGln biosynthesis via transamidation"/>
    <property type="evidence" value="ECO:0007669"/>
    <property type="project" value="UniProtKB-UniRule"/>
</dbReference>
<reference evidence="11" key="1">
    <citation type="journal article" date="2011" name="Genome Res.">
        <title>Phylogeny-wide analysis of social amoeba genomes highlights ancient origins for complex intercellular communication.</title>
        <authorList>
            <person name="Heidel A.J."/>
            <person name="Lawal H.M."/>
            <person name="Felder M."/>
            <person name="Schilde C."/>
            <person name="Helps N.R."/>
            <person name="Tunggal B."/>
            <person name="Rivero F."/>
            <person name="John U."/>
            <person name="Schleicher M."/>
            <person name="Eichinger L."/>
            <person name="Platzer M."/>
            <person name="Noegel A.A."/>
            <person name="Schaap P."/>
            <person name="Gloeckner G."/>
        </authorList>
    </citation>
    <scope>NUCLEOTIDE SEQUENCE [LARGE SCALE GENOMIC DNA]</scope>
    <source>
        <strain evidence="11">SH3</strain>
    </source>
</reference>
<feature type="domain" description="Asn/Gln amidotransferase" evidence="9">
    <location>
        <begin position="404"/>
        <end position="556"/>
    </location>
</feature>
<dbReference type="NCBIfam" id="NF004014">
    <property type="entry name" value="PRK05477.1-4"/>
    <property type="match status" value="1"/>
</dbReference>
<name>F4Q416_CACFS</name>
<protein>
    <recommendedName>
        <fullName evidence="8">Glutamyl-tRNA(Gln) amidotransferase subunit B, mitochondrial</fullName>
        <shortName evidence="8">Glu-AdT subunit B</shortName>
        <ecNumber evidence="8">6.3.5.-</ecNumber>
    </recommendedName>
</protein>
<dbReference type="STRING" id="1054147.F4Q416"/>
<dbReference type="GO" id="GO:0005524">
    <property type="term" value="F:ATP binding"/>
    <property type="evidence" value="ECO:0007669"/>
    <property type="project" value="UniProtKB-KW"/>
</dbReference>
<dbReference type="KEGG" id="dfa:DFA_07911"/>
<dbReference type="Gene3D" id="1.10.10.410">
    <property type="match status" value="1"/>
</dbReference>
<proteinExistence type="inferred from homology"/>
<comment type="function">
    <text evidence="8">Allows the formation of correctly charged Gln-tRNA(Gln) through the transamidation of misacylated Glu-tRNA(Gln) in the mitochondria. The reaction takes place in the presence of glutamine and ATP through an activated gamma-phospho-Glu-tRNA(Gln).</text>
</comment>
<dbReference type="AlphaFoldDB" id="F4Q416"/>
<comment type="catalytic activity">
    <reaction evidence="7 8">
        <text>L-glutamyl-tRNA(Gln) + L-glutamine + ATP + H2O = L-glutaminyl-tRNA(Gln) + L-glutamate + ADP + phosphate + H(+)</text>
        <dbReference type="Rhea" id="RHEA:17521"/>
        <dbReference type="Rhea" id="RHEA-COMP:9681"/>
        <dbReference type="Rhea" id="RHEA-COMP:9684"/>
        <dbReference type="ChEBI" id="CHEBI:15377"/>
        <dbReference type="ChEBI" id="CHEBI:15378"/>
        <dbReference type="ChEBI" id="CHEBI:29985"/>
        <dbReference type="ChEBI" id="CHEBI:30616"/>
        <dbReference type="ChEBI" id="CHEBI:43474"/>
        <dbReference type="ChEBI" id="CHEBI:58359"/>
        <dbReference type="ChEBI" id="CHEBI:78520"/>
        <dbReference type="ChEBI" id="CHEBI:78521"/>
        <dbReference type="ChEBI" id="CHEBI:456216"/>
    </reaction>
</comment>
<dbReference type="GO" id="GO:0030956">
    <property type="term" value="C:glutamyl-tRNA(Gln) amidotransferase complex"/>
    <property type="evidence" value="ECO:0007669"/>
    <property type="project" value="UniProtKB-UniRule"/>
</dbReference>
<dbReference type="Pfam" id="PF02934">
    <property type="entry name" value="GatB_N"/>
    <property type="match status" value="1"/>
</dbReference>
<keyword evidence="5 8" id="KW-0648">Protein biosynthesis</keyword>
<dbReference type="GO" id="GO:0005739">
    <property type="term" value="C:mitochondrion"/>
    <property type="evidence" value="ECO:0007669"/>
    <property type="project" value="UniProtKB-SubCell"/>
</dbReference>
<comment type="subcellular location">
    <subcellularLocation>
        <location evidence="8">Mitochondrion</location>
    </subcellularLocation>
</comment>
<dbReference type="FunFam" id="1.10.10.410:FF:000001">
    <property type="entry name" value="Aspartyl/glutamyl-tRNA(Asn/Gln) amidotransferase subunit B"/>
    <property type="match status" value="1"/>
</dbReference>
<keyword evidence="11" id="KW-1185">Reference proteome</keyword>
<dbReference type="EMBL" id="GL883021">
    <property type="protein sequence ID" value="EGG16930.1"/>
    <property type="molecule type" value="Genomic_DNA"/>
</dbReference>
<dbReference type="PANTHER" id="PTHR11659">
    <property type="entry name" value="GLUTAMYL-TRNA GLN AMIDOTRANSFERASE SUBUNIT B MITOCHONDRIAL AND PROKARYOTIC PET112-RELATED"/>
    <property type="match status" value="1"/>
</dbReference>
<keyword evidence="8" id="KW-0496">Mitochondrion</keyword>
<evidence type="ECO:0000256" key="1">
    <source>
        <dbReference type="ARBA" id="ARBA00005306"/>
    </source>
</evidence>
<evidence type="ECO:0000313" key="11">
    <source>
        <dbReference type="Proteomes" id="UP000007797"/>
    </source>
</evidence>
<dbReference type="InterPro" id="IPR003789">
    <property type="entry name" value="Asn/Gln_tRNA_amidoTrase-B-like"/>
</dbReference>
<evidence type="ECO:0000256" key="5">
    <source>
        <dbReference type="ARBA" id="ARBA00022917"/>
    </source>
</evidence>
<dbReference type="Pfam" id="PF02637">
    <property type="entry name" value="GatB_Yqey"/>
    <property type="match status" value="1"/>
</dbReference>
<comment type="subunit">
    <text evidence="8">Subunit of the heterotrimeric GatCAB amidotransferase (AdT) complex, composed of A, B and C subunits.</text>
</comment>
<dbReference type="NCBIfam" id="NF004012">
    <property type="entry name" value="PRK05477.1-2"/>
    <property type="match status" value="1"/>
</dbReference>
<dbReference type="HAMAP" id="MF_00121">
    <property type="entry name" value="GatB"/>
    <property type="match status" value="1"/>
</dbReference>
<evidence type="ECO:0000256" key="4">
    <source>
        <dbReference type="ARBA" id="ARBA00022840"/>
    </source>
</evidence>